<dbReference type="InterPro" id="IPR015424">
    <property type="entry name" value="PyrdxlP-dep_Trfase"/>
</dbReference>
<sequence length="413" mass="45718">MTITDTRADDVSEHWGFRRLVRDAELHGYAYEPPVLDGASGAVIQYDGRELVNFASCSFLAMHVRPDVGFHFASAAARYGLATGGSRMIQGAVRPHVELEAELCRITGKERSLSFASGMLANVGFVHAMSRAARLGRSVSIDNGDTVFVLDRESHWSMWKACDSLRYGERLFSFAHNDPESLDKVLDRLVGRRVVVMFESVYSADGSVAPVGALIDVCERHGALSYVDDANGFLVYGPPNRPFHEEFQALRRVTFHMVSFSKSVGLEGGGIAGPRDFVYAFEGLAGTSSFTATMQPPTASAATVIMKLIQERPGIVDDFLARSEKFRDHLVELGCVVNETPSYITSVLIGEDDKAEAVRREFAAKGFLVPVFRYPAVRRNRAGMRLMLNVEHSDEHIARFFDVLAALRNKHRF</sequence>
<protein>
    <recommendedName>
        <fullName evidence="2">8-amino-7-oxononanoate synthase</fullName>
        <ecNumber evidence="2">2.3.1.47</ecNumber>
    </recommendedName>
</protein>
<organism evidence="6 7">
    <name type="scientific">Streptoalloteichus hindustanus</name>
    <dbReference type="NCBI Taxonomy" id="2017"/>
    <lineage>
        <taxon>Bacteria</taxon>
        <taxon>Bacillati</taxon>
        <taxon>Actinomycetota</taxon>
        <taxon>Actinomycetes</taxon>
        <taxon>Pseudonocardiales</taxon>
        <taxon>Pseudonocardiaceae</taxon>
        <taxon>Streptoalloteichus</taxon>
    </lineage>
</organism>
<dbReference type="GO" id="GO:0008710">
    <property type="term" value="F:8-amino-7-oxononanoate synthase activity"/>
    <property type="evidence" value="ECO:0007669"/>
    <property type="project" value="UniProtKB-EC"/>
</dbReference>
<accession>A0A1M5EY71</accession>
<dbReference type="SUPFAM" id="SSF53383">
    <property type="entry name" value="PLP-dependent transferases"/>
    <property type="match status" value="1"/>
</dbReference>
<evidence type="ECO:0000256" key="1">
    <source>
        <dbReference type="ARBA" id="ARBA00001933"/>
    </source>
</evidence>
<keyword evidence="3" id="KW-0808">Transferase</keyword>
<dbReference type="InterPro" id="IPR004839">
    <property type="entry name" value="Aminotransferase_I/II_large"/>
</dbReference>
<dbReference type="Pfam" id="PF00155">
    <property type="entry name" value="Aminotran_1_2"/>
    <property type="match status" value="1"/>
</dbReference>
<dbReference type="STRING" id="2017.SAMN05444320_105189"/>
<dbReference type="EC" id="2.3.1.47" evidence="2"/>
<dbReference type="Gene3D" id="3.90.1150.10">
    <property type="entry name" value="Aspartate Aminotransferase, domain 1"/>
    <property type="match status" value="1"/>
</dbReference>
<dbReference type="PANTHER" id="PTHR13693">
    <property type="entry name" value="CLASS II AMINOTRANSFERASE/8-AMINO-7-OXONONANOATE SYNTHASE"/>
    <property type="match status" value="1"/>
</dbReference>
<comment type="catalytic activity">
    <reaction evidence="4">
        <text>6-carboxyhexanoyl-[ACP] + L-alanine + H(+) = (8S)-8-amino-7-oxononanoate + holo-[ACP] + CO2</text>
        <dbReference type="Rhea" id="RHEA:42288"/>
        <dbReference type="Rhea" id="RHEA-COMP:9685"/>
        <dbReference type="Rhea" id="RHEA-COMP:9955"/>
        <dbReference type="ChEBI" id="CHEBI:15378"/>
        <dbReference type="ChEBI" id="CHEBI:16526"/>
        <dbReference type="ChEBI" id="CHEBI:57972"/>
        <dbReference type="ChEBI" id="CHEBI:64479"/>
        <dbReference type="ChEBI" id="CHEBI:78846"/>
        <dbReference type="ChEBI" id="CHEBI:149468"/>
        <dbReference type="EC" id="2.3.1.47"/>
    </reaction>
</comment>
<dbReference type="RefSeq" id="WP_083959755.1">
    <property type="nucleotide sequence ID" value="NZ_FQVN01000005.1"/>
</dbReference>
<comment type="cofactor">
    <cofactor evidence="1">
        <name>pyridoxal 5'-phosphate</name>
        <dbReference type="ChEBI" id="CHEBI:597326"/>
    </cofactor>
</comment>
<dbReference type="OrthoDB" id="9807157at2"/>
<gene>
    <name evidence="6" type="ORF">SAMN05444320_105189</name>
</gene>
<dbReference type="EMBL" id="FQVN01000005">
    <property type="protein sequence ID" value="SHF84096.1"/>
    <property type="molecule type" value="Genomic_DNA"/>
</dbReference>
<reference evidence="6 7" key="1">
    <citation type="submission" date="2016-11" db="EMBL/GenBank/DDBJ databases">
        <authorList>
            <person name="Jaros S."/>
            <person name="Januszkiewicz K."/>
            <person name="Wedrychowicz H."/>
        </authorList>
    </citation>
    <scope>NUCLEOTIDE SEQUENCE [LARGE SCALE GENOMIC DNA]</scope>
    <source>
        <strain evidence="6 7">DSM 44523</strain>
    </source>
</reference>
<dbReference type="InterPro" id="IPR015421">
    <property type="entry name" value="PyrdxlP-dep_Trfase_major"/>
</dbReference>
<dbReference type="InterPro" id="IPR050087">
    <property type="entry name" value="AON_synthase_class-II"/>
</dbReference>
<dbReference type="Gene3D" id="3.40.640.10">
    <property type="entry name" value="Type I PLP-dependent aspartate aminotransferase-like (Major domain)"/>
    <property type="match status" value="1"/>
</dbReference>
<feature type="domain" description="Aminotransferase class I/classII large" evidence="5">
    <location>
        <begin position="76"/>
        <end position="402"/>
    </location>
</feature>
<proteinExistence type="predicted"/>
<keyword evidence="7" id="KW-1185">Reference proteome</keyword>
<evidence type="ECO:0000313" key="7">
    <source>
        <dbReference type="Proteomes" id="UP000184501"/>
    </source>
</evidence>
<dbReference type="GO" id="GO:0030170">
    <property type="term" value="F:pyridoxal phosphate binding"/>
    <property type="evidence" value="ECO:0007669"/>
    <property type="project" value="InterPro"/>
</dbReference>
<evidence type="ECO:0000313" key="6">
    <source>
        <dbReference type="EMBL" id="SHF84096.1"/>
    </source>
</evidence>
<dbReference type="AlphaFoldDB" id="A0A1M5EY71"/>
<evidence type="ECO:0000256" key="2">
    <source>
        <dbReference type="ARBA" id="ARBA00013187"/>
    </source>
</evidence>
<evidence type="ECO:0000256" key="3">
    <source>
        <dbReference type="ARBA" id="ARBA00022679"/>
    </source>
</evidence>
<evidence type="ECO:0000256" key="4">
    <source>
        <dbReference type="ARBA" id="ARBA00047715"/>
    </source>
</evidence>
<evidence type="ECO:0000259" key="5">
    <source>
        <dbReference type="Pfam" id="PF00155"/>
    </source>
</evidence>
<dbReference type="Proteomes" id="UP000184501">
    <property type="component" value="Unassembled WGS sequence"/>
</dbReference>
<dbReference type="InterPro" id="IPR015422">
    <property type="entry name" value="PyrdxlP-dep_Trfase_small"/>
</dbReference>
<name>A0A1M5EY71_STRHI</name>